<dbReference type="AlphaFoldDB" id="A0A7X6LZQ2"/>
<gene>
    <name evidence="1" type="ORF">HGA07_18480</name>
</gene>
<name>A0A7X6LZQ2_9NOCA</name>
<reference evidence="1 2" key="1">
    <citation type="submission" date="2020-04" db="EMBL/GenBank/DDBJ databases">
        <title>MicrobeNet Type strains.</title>
        <authorList>
            <person name="Nicholson A.C."/>
        </authorList>
    </citation>
    <scope>NUCLEOTIDE SEQUENCE [LARGE SCALE GENOMIC DNA]</scope>
    <source>
        <strain evidence="1 2">DSM 44445</strain>
    </source>
</reference>
<evidence type="ECO:0008006" key="3">
    <source>
        <dbReference type="Google" id="ProtNLM"/>
    </source>
</evidence>
<protein>
    <recommendedName>
        <fullName evidence="3">Tocopherol cyclase-like protein</fullName>
    </recommendedName>
</protein>
<proteinExistence type="predicted"/>
<keyword evidence="2" id="KW-1185">Reference proteome</keyword>
<dbReference type="EMBL" id="JAAXPE010000019">
    <property type="protein sequence ID" value="NKY87609.1"/>
    <property type="molecule type" value="Genomic_DNA"/>
</dbReference>
<dbReference type="Proteomes" id="UP000523447">
    <property type="component" value="Unassembled WGS sequence"/>
</dbReference>
<sequence length="389" mass="43334">MLSPYDEYPVHQTSRPLSVVADTSTGFDDGYYFGAFSAVERTFCFQGLRISPNTDLIGGYVGLQRNGRQRTVRFSRTWRDNCATEVGPYRISVIEPYRHIRLELAPNDSGLTCELNWYGSAPAYLEAHHLATNRGRPTTDQSRYSQPGTVEGWIDIDGDRISVGPPHWYGSRDHSWGVYFERAPLAPAPGLLPPRQPEGVGRAMRFWTLFGSGDLSGFYAIHEDAHGRQVPMNDTFGTPFEGRLTVGWDKEVYELVAGRCEIELVDGTRLLRSGRVVLTDSAGGEWIQEVEPAGLPWVTSTIGYQAGSWRDGGSMRTYHGPGISVEWDEIDVSTQPFDHTQHDGTVQRDLIGKEYLVQTRTTAPDGREWIGAGQTELFLDGPFAPLGLK</sequence>
<accession>A0A7X6LZQ2</accession>
<dbReference type="RefSeq" id="WP_040723912.1">
    <property type="nucleotide sequence ID" value="NZ_CAWPHS010000011.1"/>
</dbReference>
<evidence type="ECO:0000313" key="2">
    <source>
        <dbReference type="Proteomes" id="UP000523447"/>
    </source>
</evidence>
<comment type="caution">
    <text evidence="1">The sequence shown here is derived from an EMBL/GenBank/DDBJ whole genome shotgun (WGS) entry which is preliminary data.</text>
</comment>
<organism evidence="1 2">
    <name type="scientific">Nocardia veterana</name>
    <dbReference type="NCBI Taxonomy" id="132249"/>
    <lineage>
        <taxon>Bacteria</taxon>
        <taxon>Bacillati</taxon>
        <taxon>Actinomycetota</taxon>
        <taxon>Actinomycetes</taxon>
        <taxon>Mycobacteriales</taxon>
        <taxon>Nocardiaceae</taxon>
        <taxon>Nocardia</taxon>
    </lineage>
</organism>
<evidence type="ECO:0000313" key="1">
    <source>
        <dbReference type="EMBL" id="NKY87609.1"/>
    </source>
</evidence>